<accession>A0A6J8BU44</accession>
<proteinExistence type="predicted"/>
<sequence length="209" mass="23073">MDNFTVSLKLALPDAKKRRVVVITLHTTASAERLANLKEAAVRACDAEMIYLLEQENLLNNAVYNTSCLNTYLAYRPKSTDKSAYDLAFEREFKPMDRTLIRYKKSLVMSSILINSVGKRRDDLDISIGDAVEAANNVNAELELAALKDNRRLIPVHAIVSSFDPVVTGILPFFHALSGCDSNSSLFLASVKSQYSTSSGQVRSAPLIL</sequence>
<dbReference type="EMBL" id="CACVKT020003992">
    <property type="protein sequence ID" value="CAC5387192.1"/>
    <property type="molecule type" value="Genomic_DNA"/>
</dbReference>
<dbReference type="OrthoDB" id="10583610at2759"/>
<dbReference type="Proteomes" id="UP000507470">
    <property type="component" value="Unassembled WGS sequence"/>
</dbReference>
<keyword evidence="2" id="KW-1185">Reference proteome</keyword>
<evidence type="ECO:0000313" key="1">
    <source>
        <dbReference type="EMBL" id="CAC5387192.1"/>
    </source>
</evidence>
<organism evidence="1 2">
    <name type="scientific">Mytilus coruscus</name>
    <name type="common">Sea mussel</name>
    <dbReference type="NCBI Taxonomy" id="42192"/>
    <lineage>
        <taxon>Eukaryota</taxon>
        <taxon>Metazoa</taxon>
        <taxon>Spiralia</taxon>
        <taxon>Lophotrochozoa</taxon>
        <taxon>Mollusca</taxon>
        <taxon>Bivalvia</taxon>
        <taxon>Autobranchia</taxon>
        <taxon>Pteriomorphia</taxon>
        <taxon>Mytilida</taxon>
        <taxon>Mytiloidea</taxon>
        <taxon>Mytilidae</taxon>
        <taxon>Mytilinae</taxon>
        <taxon>Mytilus</taxon>
    </lineage>
</organism>
<protein>
    <submittedName>
        <fullName evidence="1">Uncharacterized protein</fullName>
    </submittedName>
</protein>
<name>A0A6J8BU44_MYTCO</name>
<reference evidence="1 2" key="1">
    <citation type="submission" date="2020-06" db="EMBL/GenBank/DDBJ databases">
        <authorList>
            <person name="Li R."/>
            <person name="Bekaert M."/>
        </authorList>
    </citation>
    <scope>NUCLEOTIDE SEQUENCE [LARGE SCALE GENOMIC DNA]</scope>
    <source>
        <strain evidence="2">wild</strain>
    </source>
</reference>
<dbReference type="AlphaFoldDB" id="A0A6J8BU44"/>
<gene>
    <name evidence="1" type="ORF">MCOR_22558</name>
</gene>
<evidence type="ECO:0000313" key="2">
    <source>
        <dbReference type="Proteomes" id="UP000507470"/>
    </source>
</evidence>